<keyword evidence="5 8" id="KW-0560">Oxidoreductase</keyword>
<keyword evidence="4 6" id="KW-0862">Zinc</keyword>
<gene>
    <name evidence="8" type="ORF">HNR14_001067</name>
</gene>
<evidence type="ECO:0000313" key="9">
    <source>
        <dbReference type="Proteomes" id="UP000521075"/>
    </source>
</evidence>
<evidence type="ECO:0000256" key="3">
    <source>
        <dbReference type="ARBA" id="ARBA00022723"/>
    </source>
</evidence>
<dbReference type="SMART" id="SM00829">
    <property type="entry name" value="PKS_ER"/>
    <property type="match status" value="1"/>
</dbReference>
<dbReference type="PANTHER" id="PTHR43350:SF21">
    <property type="entry name" value="S-NITROSOMYCOTHIOL REDUCTASE MSCR"/>
    <property type="match status" value="1"/>
</dbReference>
<sequence length="365" mass="37980">MTTNTLAAVLRAPDARFAFEQVTLGELGPHDVLVRIVGVGFCHTDVMPRGMAAHALPAILGHEGSGVVTEVGDEVSHVRLGDAVVLSFASCGECGQCLKGTPAYCVNFLALNMSGRDMFGGTSATDGAGTPLQNRWFGQSSFAEYCIVNERSAVVVDPDLPIELMGPLGCGIQTGAGAVLNEMDLQPGQSIAVFGAGAVGLSAVMAAKVAGAADIVAIDLHQSRLDLALELGATRVVLASEKRLVDRILGDSDGLDFALDTTGVSAVMESAIEVVGAGGEIVLLGASVDGLALHPTTLTGKRVTYVLEGGADPQRFIPLLIEHWQAGRFPFDRLVATYRFEDIDVAEAEARTGEAIKPVLLVGSR</sequence>
<dbReference type="InterPro" id="IPR011032">
    <property type="entry name" value="GroES-like_sf"/>
</dbReference>
<dbReference type="InterPro" id="IPR036291">
    <property type="entry name" value="NAD(P)-bd_dom_sf"/>
</dbReference>
<evidence type="ECO:0000313" key="8">
    <source>
        <dbReference type="EMBL" id="NYK09186.1"/>
    </source>
</evidence>
<dbReference type="Gene3D" id="3.90.180.10">
    <property type="entry name" value="Medium-chain alcohol dehydrogenases, catalytic domain"/>
    <property type="match status" value="1"/>
</dbReference>
<dbReference type="RefSeq" id="WP_179700203.1">
    <property type="nucleotide sequence ID" value="NZ_BAAAHA010000004.1"/>
</dbReference>
<name>A0A853DJD1_9MICO</name>
<proteinExistence type="inferred from homology"/>
<comment type="caution">
    <text evidence="8">The sequence shown here is derived from an EMBL/GenBank/DDBJ whole genome shotgun (WGS) entry which is preliminary data.</text>
</comment>
<dbReference type="EC" id="1.1.1.90" evidence="8"/>
<comment type="similarity">
    <text evidence="2 6">Belongs to the zinc-containing alcohol dehydrogenase family.</text>
</comment>
<dbReference type="PANTHER" id="PTHR43350">
    <property type="entry name" value="NAD-DEPENDENT ALCOHOL DEHYDROGENASE"/>
    <property type="match status" value="1"/>
</dbReference>
<dbReference type="InterPro" id="IPR013149">
    <property type="entry name" value="ADH-like_C"/>
</dbReference>
<evidence type="ECO:0000256" key="1">
    <source>
        <dbReference type="ARBA" id="ARBA00001947"/>
    </source>
</evidence>
<evidence type="ECO:0000259" key="7">
    <source>
        <dbReference type="SMART" id="SM00829"/>
    </source>
</evidence>
<dbReference type="CDD" id="cd08278">
    <property type="entry name" value="benzyl_alcohol_DH"/>
    <property type="match status" value="1"/>
</dbReference>
<dbReference type="Gene3D" id="3.40.50.720">
    <property type="entry name" value="NAD(P)-binding Rossmann-like Domain"/>
    <property type="match status" value="1"/>
</dbReference>
<dbReference type="Proteomes" id="UP000521075">
    <property type="component" value="Unassembled WGS sequence"/>
</dbReference>
<comment type="cofactor">
    <cofactor evidence="1 6">
        <name>Zn(2+)</name>
        <dbReference type="ChEBI" id="CHEBI:29105"/>
    </cofactor>
</comment>
<dbReference type="Pfam" id="PF08240">
    <property type="entry name" value="ADH_N"/>
    <property type="match status" value="1"/>
</dbReference>
<dbReference type="SUPFAM" id="SSF50129">
    <property type="entry name" value="GroES-like"/>
    <property type="match status" value="1"/>
</dbReference>
<dbReference type="FunFam" id="3.40.50.720:FF:000003">
    <property type="entry name" value="S-(hydroxymethyl)glutathione dehydrogenase"/>
    <property type="match status" value="1"/>
</dbReference>
<dbReference type="PROSITE" id="PS00059">
    <property type="entry name" value="ADH_ZINC"/>
    <property type="match status" value="1"/>
</dbReference>
<dbReference type="InterPro" id="IPR020843">
    <property type="entry name" value="ER"/>
</dbReference>
<dbReference type="SUPFAM" id="SSF51735">
    <property type="entry name" value="NAD(P)-binding Rossmann-fold domains"/>
    <property type="match status" value="1"/>
</dbReference>
<dbReference type="Pfam" id="PF00107">
    <property type="entry name" value="ADH_zinc_N"/>
    <property type="match status" value="1"/>
</dbReference>
<evidence type="ECO:0000256" key="5">
    <source>
        <dbReference type="ARBA" id="ARBA00023002"/>
    </source>
</evidence>
<dbReference type="EMBL" id="JACCHJ010000001">
    <property type="protein sequence ID" value="NYK09186.1"/>
    <property type="molecule type" value="Genomic_DNA"/>
</dbReference>
<dbReference type="GO" id="GO:0008270">
    <property type="term" value="F:zinc ion binding"/>
    <property type="evidence" value="ECO:0007669"/>
    <property type="project" value="InterPro"/>
</dbReference>
<keyword evidence="9" id="KW-1185">Reference proteome</keyword>
<dbReference type="InterPro" id="IPR002328">
    <property type="entry name" value="ADH_Zn_CS"/>
</dbReference>
<protein>
    <submittedName>
        <fullName evidence="8">Aryl-alcohol dehydrogenase</fullName>
        <ecNumber evidence="8">1.1.1.90</ecNumber>
    </submittedName>
</protein>
<accession>A0A853DJD1</accession>
<organism evidence="8 9">
    <name type="scientific">Leifsonia naganoensis</name>
    <dbReference type="NCBI Taxonomy" id="150025"/>
    <lineage>
        <taxon>Bacteria</taxon>
        <taxon>Bacillati</taxon>
        <taxon>Actinomycetota</taxon>
        <taxon>Actinomycetes</taxon>
        <taxon>Micrococcales</taxon>
        <taxon>Microbacteriaceae</taxon>
        <taxon>Leifsonia</taxon>
    </lineage>
</organism>
<evidence type="ECO:0000256" key="6">
    <source>
        <dbReference type="RuleBase" id="RU361277"/>
    </source>
</evidence>
<dbReference type="GO" id="GO:0018456">
    <property type="term" value="F:aryl-alcohol dehydrogenase (NAD+) activity"/>
    <property type="evidence" value="ECO:0007669"/>
    <property type="project" value="UniProtKB-EC"/>
</dbReference>
<reference evidence="8 9" key="1">
    <citation type="submission" date="2020-07" db="EMBL/GenBank/DDBJ databases">
        <title>Sequencing the genomes of 1000 actinobacteria strains.</title>
        <authorList>
            <person name="Klenk H.-P."/>
        </authorList>
    </citation>
    <scope>NUCLEOTIDE SEQUENCE [LARGE SCALE GENOMIC DNA]</scope>
    <source>
        <strain evidence="8 9">DSM 15166</strain>
    </source>
</reference>
<dbReference type="InterPro" id="IPR013154">
    <property type="entry name" value="ADH-like_N"/>
</dbReference>
<dbReference type="AlphaFoldDB" id="A0A853DJD1"/>
<evidence type="ECO:0000256" key="2">
    <source>
        <dbReference type="ARBA" id="ARBA00008072"/>
    </source>
</evidence>
<feature type="domain" description="Enoyl reductase (ER)" evidence="7">
    <location>
        <begin position="12"/>
        <end position="360"/>
    </location>
</feature>
<keyword evidence="3 6" id="KW-0479">Metal-binding</keyword>
<evidence type="ECO:0000256" key="4">
    <source>
        <dbReference type="ARBA" id="ARBA00022833"/>
    </source>
</evidence>